<dbReference type="Gene3D" id="3.40.30.10">
    <property type="entry name" value="Glutaredoxin"/>
    <property type="match status" value="1"/>
</dbReference>
<dbReference type="InterPro" id="IPR000866">
    <property type="entry name" value="AhpC/TSA"/>
</dbReference>
<evidence type="ECO:0000256" key="2">
    <source>
        <dbReference type="ARBA" id="ARBA00023002"/>
    </source>
</evidence>
<evidence type="ECO:0000259" key="5">
    <source>
        <dbReference type="PROSITE" id="PS51352"/>
    </source>
</evidence>
<dbReference type="GO" id="GO:0061692">
    <property type="term" value="P:cellular detoxification of hydrogen peroxide"/>
    <property type="evidence" value="ECO:0007669"/>
    <property type="project" value="EnsemblFungi"/>
</dbReference>
<keyword evidence="2 3" id="KW-0560">Oxidoreductase</keyword>
<sequence length="174" mass="19929">MLFPSQIVDYEYDCIIGKELKKIRIGEIKTKYTVIIFYPLDFTFVCPTEITKFSDLYDEFVKLDVTILFSSCDSVYSHLNWINMSRENGGVGEVKWPMISDICHKLCSQFNLFDEESGTTMRSTVILDKSKKAVHLSANINPVGRSSIEILRLIKALDFHESNGDVCFVDFEGK</sequence>
<dbReference type="Pfam" id="PF00578">
    <property type="entry name" value="AhpC-TSA"/>
    <property type="match status" value="1"/>
</dbReference>
<dbReference type="AlphaFoldDB" id="L2GP40"/>
<name>L2GP40_VITCO</name>
<dbReference type="GO" id="GO:0045944">
    <property type="term" value="P:positive regulation of transcription by RNA polymerase II"/>
    <property type="evidence" value="ECO:0007669"/>
    <property type="project" value="EnsemblFungi"/>
</dbReference>
<organism evidence="6 7">
    <name type="scientific">Vittaforma corneae (strain ATCC 50505)</name>
    <name type="common">Microsporidian parasite</name>
    <name type="synonym">Nosema corneum</name>
    <dbReference type="NCBI Taxonomy" id="993615"/>
    <lineage>
        <taxon>Eukaryota</taxon>
        <taxon>Fungi</taxon>
        <taxon>Fungi incertae sedis</taxon>
        <taxon>Microsporidia</taxon>
        <taxon>Nosematidae</taxon>
        <taxon>Vittaforma</taxon>
    </lineage>
</organism>
<evidence type="ECO:0000256" key="1">
    <source>
        <dbReference type="ARBA" id="ARBA00009796"/>
    </source>
</evidence>
<dbReference type="GO" id="GO:0008379">
    <property type="term" value="F:thioredoxin peroxidase activity"/>
    <property type="evidence" value="ECO:0007669"/>
    <property type="project" value="EnsemblFungi"/>
</dbReference>
<comment type="similarity">
    <text evidence="1">Belongs to the peroxiredoxin family. AhpC/Prx1 subfamily.</text>
</comment>
<dbReference type="VEuPathDB" id="MicrosporidiaDB:VICG_00498"/>
<dbReference type="STRING" id="993615.L2GP40"/>
<dbReference type="PIRSF" id="PIRSF000239">
    <property type="entry name" value="AHPC"/>
    <property type="match status" value="1"/>
</dbReference>
<keyword evidence="3" id="KW-0575">Peroxidase</keyword>
<accession>L2GP40</accession>
<dbReference type="PANTHER" id="PTHR10681:SF128">
    <property type="entry name" value="THIOREDOXIN-DEPENDENT PEROXIDE REDUCTASE, MITOCHONDRIAL"/>
    <property type="match status" value="1"/>
</dbReference>
<dbReference type="PANTHER" id="PTHR10681">
    <property type="entry name" value="THIOREDOXIN PEROXIDASE"/>
    <property type="match status" value="1"/>
</dbReference>
<dbReference type="EMBL" id="JH370132">
    <property type="protein sequence ID" value="ELA42399.1"/>
    <property type="molecule type" value="Genomic_DNA"/>
</dbReference>
<dbReference type="InterPro" id="IPR036249">
    <property type="entry name" value="Thioredoxin-like_sf"/>
</dbReference>
<dbReference type="InterPro" id="IPR050217">
    <property type="entry name" value="Peroxiredoxin"/>
</dbReference>
<gene>
    <name evidence="6" type="ORF">VICG_00498</name>
</gene>
<dbReference type="GO" id="GO:0000122">
    <property type="term" value="P:negative regulation of transcription by RNA polymerase II"/>
    <property type="evidence" value="ECO:0007669"/>
    <property type="project" value="EnsemblFungi"/>
</dbReference>
<dbReference type="InParanoid" id="L2GP40"/>
<dbReference type="SUPFAM" id="SSF52833">
    <property type="entry name" value="Thioredoxin-like"/>
    <property type="match status" value="1"/>
</dbReference>
<reference evidence="7" key="1">
    <citation type="submission" date="2011-05" db="EMBL/GenBank/DDBJ databases">
        <title>The genome sequence of Vittaforma corneae strain ATCC 50505.</title>
        <authorList>
            <consortium name="The Broad Institute Genome Sequencing Platform"/>
            <person name="Cuomo C."/>
            <person name="Didier E."/>
            <person name="Bowers L."/>
            <person name="Young S.K."/>
            <person name="Zeng Q."/>
            <person name="Gargeya S."/>
            <person name="Fitzgerald M."/>
            <person name="Haas B."/>
            <person name="Abouelleil A."/>
            <person name="Alvarado L."/>
            <person name="Arachchi H.M."/>
            <person name="Berlin A."/>
            <person name="Chapman S.B."/>
            <person name="Gearin G."/>
            <person name="Goldberg J."/>
            <person name="Griggs A."/>
            <person name="Gujja S."/>
            <person name="Hansen M."/>
            <person name="Heiman D."/>
            <person name="Howarth C."/>
            <person name="Larimer J."/>
            <person name="Lui A."/>
            <person name="MacDonald P.J.P."/>
            <person name="McCowen C."/>
            <person name="Montmayeur A."/>
            <person name="Murphy C."/>
            <person name="Neiman D."/>
            <person name="Pearson M."/>
            <person name="Priest M."/>
            <person name="Roberts A."/>
            <person name="Saif S."/>
            <person name="Shea T."/>
            <person name="Sisk P."/>
            <person name="Stolte C."/>
            <person name="Sykes S."/>
            <person name="Wortman J."/>
            <person name="Nusbaum C."/>
            <person name="Birren B."/>
        </authorList>
    </citation>
    <scope>NUCLEOTIDE SEQUENCE [LARGE SCALE GENOMIC DNA]</scope>
    <source>
        <strain evidence="7">ATCC 50505</strain>
    </source>
</reference>
<dbReference type="OrthoDB" id="185659at2759"/>
<feature type="active site" description="Cysteine sulfenic acid (-SOH) intermediate; for peroxidase activity" evidence="4">
    <location>
        <position position="46"/>
    </location>
</feature>
<proteinExistence type="inferred from homology"/>
<evidence type="ECO:0000256" key="4">
    <source>
        <dbReference type="PIRSR" id="PIRSR000239-1"/>
    </source>
</evidence>
<dbReference type="Proteomes" id="UP000011082">
    <property type="component" value="Unassembled WGS sequence"/>
</dbReference>
<dbReference type="InterPro" id="IPR024706">
    <property type="entry name" value="Peroxiredoxin_AhpC-typ"/>
</dbReference>
<dbReference type="OMA" id="KDSKQYF"/>
<protein>
    <recommendedName>
        <fullName evidence="5">Thioredoxin domain-containing protein</fullName>
    </recommendedName>
</protein>
<dbReference type="HOGENOM" id="CLU_042529_21_3_1"/>
<dbReference type="GO" id="GO:0042744">
    <property type="term" value="P:hydrogen peroxide catabolic process"/>
    <property type="evidence" value="ECO:0007669"/>
    <property type="project" value="EnsemblFungi"/>
</dbReference>
<evidence type="ECO:0000313" key="7">
    <source>
        <dbReference type="Proteomes" id="UP000011082"/>
    </source>
</evidence>
<dbReference type="CDD" id="cd03015">
    <property type="entry name" value="PRX_Typ2cys"/>
    <property type="match status" value="1"/>
</dbReference>
<dbReference type="GO" id="GO:0005829">
    <property type="term" value="C:cytosol"/>
    <property type="evidence" value="ECO:0007669"/>
    <property type="project" value="TreeGrafter"/>
</dbReference>
<evidence type="ECO:0000256" key="3">
    <source>
        <dbReference type="PIRNR" id="PIRNR000239"/>
    </source>
</evidence>
<dbReference type="GO" id="GO:0051082">
    <property type="term" value="F:unfolded protein binding"/>
    <property type="evidence" value="ECO:0007669"/>
    <property type="project" value="EnsemblFungi"/>
</dbReference>
<dbReference type="InterPro" id="IPR013766">
    <property type="entry name" value="Thioredoxin_domain"/>
</dbReference>
<evidence type="ECO:0000313" key="6">
    <source>
        <dbReference type="EMBL" id="ELA42399.1"/>
    </source>
</evidence>
<dbReference type="GO" id="GO:1900745">
    <property type="term" value="P:positive regulation of p38MAPK cascade"/>
    <property type="evidence" value="ECO:0007669"/>
    <property type="project" value="EnsemblFungi"/>
</dbReference>
<dbReference type="PROSITE" id="PS51352">
    <property type="entry name" value="THIOREDOXIN_2"/>
    <property type="match status" value="1"/>
</dbReference>
<keyword evidence="3" id="KW-0049">Antioxidant</keyword>
<keyword evidence="7" id="KW-1185">Reference proteome</keyword>
<dbReference type="GO" id="GO:0045454">
    <property type="term" value="P:cell redox homeostasis"/>
    <property type="evidence" value="ECO:0007669"/>
    <property type="project" value="EnsemblFungi"/>
</dbReference>
<dbReference type="GeneID" id="19881215"/>
<comment type="function">
    <text evidence="3">Thiol-specific peroxidase that catalyzes the reduction of hydrogen peroxide and organic hydroperoxides to water and alcohols, respectively.</text>
</comment>
<keyword evidence="3" id="KW-0676">Redox-active center</keyword>
<dbReference type="RefSeq" id="XP_007603950.1">
    <property type="nucleotide sequence ID" value="XM_007603888.1"/>
</dbReference>
<dbReference type="FunCoup" id="L2GP40">
    <property type="interactions" value="140"/>
</dbReference>
<feature type="domain" description="Thioredoxin" evidence="5">
    <location>
        <begin position="1"/>
        <end position="159"/>
    </location>
</feature>